<dbReference type="Pfam" id="PF03100">
    <property type="entry name" value="CcmE"/>
    <property type="match status" value="1"/>
</dbReference>
<evidence type="ECO:0000256" key="2">
    <source>
        <dbReference type="ARBA" id="ARBA00022617"/>
    </source>
</evidence>
<organism evidence="6 7">
    <name type="scientific">Eiseniibacteriota bacterium</name>
    <dbReference type="NCBI Taxonomy" id="2212470"/>
    <lineage>
        <taxon>Bacteria</taxon>
        <taxon>Candidatus Eiseniibacteriota</taxon>
    </lineage>
</organism>
<accession>A0A933SGD7</accession>
<proteinExistence type="predicted"/>
<keyword evidence="4" id="KW-0472">Membrane</keyword>
<feature type="compositionally biased region" description="Low complexity" evidence="5">
    <location>
        <begin position="135"/>
        <end position="144"/>
    </location>
</feature>
<keyword evidence="2" id="KW-0349">Heme</keyword>
<dbReference type="GO" id="GO:0020037">
    <property type="term" value="F:heme binding"/>
    <property type="evidence" value="ECO:0007669"/>
    <property type="project" value="InterPro"/>
</dbReference>
<gene>
    <name evidence="6" type="ORF">HZA61_10300</name>
</gene>
<evidence type="ECO:0000256" key="5">
    <source>
        <dbReference type="SAM" id="MobiDB-lite"/>
    </source>
</evidence>
<keyword evidence="3" id="KW-0201">Cytochrome c-type biogenesis</keyword>
<evidence type="ECO:0000256" key="4">
    <source>
        <dbReference type="ARBA" id="ARBA00023136"/>
    </source>
</evidence>
<comment type="subcellular location">
    <subcellularLocation>
        <location evidence="1">Membrane</location>
    </subcellularLocation>
</comment>
<comment type="caution">
    <text evidence="6">The sequence shown here is derived from an EMBL/GenBank/DDBJ whole genome shotgun (WGS) entry which is preliminary data.</text>
</comment>
<evidence type="ECO:0000313" key="7">
    <source>
        <dbReference type="Proteomes" id="UP000696931"/>
    </source>
</evidence>
<dbReference type="EMBL" id="JACRIW010000073">
    <property type="protein sequence ID" value="MBI5169868.1"/>
    <property type="molecule type" value="Genomic_DNA"/>
</dbReference>
<protein>
    <submittedName>
        <fullName evidence="6">Cytochrome c maturation protein CcmE</fullName>
    </submittedName>
</protein>
<reference evidence="6" key="1">
    <citation type="submission" date="2020-07" db="EMBL/GenBank/DDBJ databases">
        <title>Huge and variable diversity of episymbiotic CPR bacteria and DPANN archaea in groundwater ecosystems.</title>
        <authorList>
            <person name="He C.Y."/>
            <person name="Keren R."/>
            <person name="Whittaker M."/>
            <person name="Farag I.F."/>
            <person name="Doudna J."/>
            <person name="Cate J.H.D."/>
            <person name="Banfield J.F."/>
        </authorList>
    </citation>
    <scope>NUCLEOTIDE SEQUENCE</scope>
    <source>
        <strain evidence="6">NC_groundwater_1813_Pr3_B-0.1um_71_17</strain>
    </source>
</reference>
<evidence type="ECO:0000256" key="1">
    <source>
        <dbReference type="ARBA" id="ARBA00004370"/>
    </source>
</evidence>
<dbReference type="AlphaFoldDB" id="A0A933SGD7"/>
<feature type="region of interest" description="Disordered" evidence="5">
    <location>
        <begin position="120"/>
        <end position="150"/>
    </location>
</feature>
<evidence type="ECO:0000256" key="3">
    <source>
        <dbReference type="ARBA" id="ARBA00022748"/>
    </source>
</evidence>
<keyword evidence="2" id="KW-0479">Metal-binding</keyword>
<dbReference type="GO" id="GO:0005886">
    <property type="term" value="C:plasma membrane"/>
    <property type="evidence" value="ECO:0007669"/>
    <property type="project" value="InterPro"/>
</dbReference>
<feature type="compositionally biased region" description="Basic and acidic residues" evidence="5">
    <location>
        <begin position="120"/>
        <end position="130"/>
    </location>
</feature>
<dbReference type="InterPro" id="IPR012340">
    <property type="entry name" value="NA-bd_OB-fold"/>
</dbReference>
<dbReference type="InterPro" id="IPR004329">
    <property type="entry name" value="CcmE"/>
</dbReference>
<dbReference type="Proteomes" id="UP000696931">
    <property type="component" value="Unassembled WGS sequence"/>
</dbReference>
<dbReference type="InterPro" id="IPR036127">
    <property type="entry name" value="CcmE-like_sf"/>
</dbReference>
<keyword evidence="2" id="KW-0408">Iron</keyword>
<sequence>MNFKTILAIGLGVAAIAIGVSSFKQTMTPYIGFAEARKASGLVQVNGKLASKDYVINKEEQYLKFRLQDTNGDVMPVEYRGVIPGNFDQAVSIVAIGQFKGDHFEANQLLVKCPSKYQAMEKETGGKHPDGVPQGGPAEPPAAESTGVAS</sequence>
<evidence type="ECO:0000313" key="6">
    <source>
        <dbReference type="EMBL" id="MBI5169868.1"/>
    </source>
</evidence>
<dbReference type="SUPFAM" id="SSF82093">
    <property type="entry name" value="Heme chaperone CcmE"/>
    <property type="match status" value="1"/>
</dbReference>
<dbReference type="GO" id="GO:0017003">
    <property type="term" value="P:protein-heme linkage"/>
    <property type="evidence" value="ECO:0007669"/>
    <property type="project" value="InterPro"/>
</dbReference>
<dbReference type="Gene3D" id="2.40.50.140">
    <property type="entry name" value="Nucleic acid-binding proteins"/>
    <property type="match status" value="1"/>
</dbReference>
<dbReference type="GO" id="GO:0017004">
    <property type="term" value="P:cytochrome complex assembly"/>
    <property type="evidence" value="ECO:0007669"/>
    <property type="project" value="UniProtKB-KW"/>
</dbReference>
<name>A0A933SGD7_UNCEI</name>